<sequence>MQGVQVNKPIRKKPLKANETLTFYANGKNMKIIAEREQSLPKRLVEFAPYIKKSLVLPTDIASVLDSMNICSGFINDFMDKRLQVTRVYEYLCYWTQEAGTHSGSDCTRQAVLRSFERALARSSFTISSSNIESPGAFLVESGPRISCCPSLNEALVRWRSDEHDVRPQAEECGASSKLASEDLIRKHDLEIIYMGGERWPTALVNMEFLEHSPSLNWRHCKGPACLRRACKMVSSSSSSSGGTSGRCG</sequence>
<comment type="caution">
    <text evidence="1">The sequence shown here is derived from an EMBL/GenBank/DDBJ whole genome shotgun (WGS) entry which is preliminary data.</text>
</comment>
<gene>
    <name evidence="1" type="ORF">HW555_003811</name>
</gene>
<name>A0A835L867_SPOEX</name>
<keyword evidence="2" id="KW-1185">Reference proteome</keyword>
<dbReference type="AlphaFoldDB" id="A0A835L867"/>
<proteinExistence type="predicted"/>
<reference evidence="1" key="1">
    <citation type="submission" date="2020-08" db="EMBL/GenBank/DDBJ databases">
        <title>Spodoptera exigua strain:BAW_Kor-Di-RS1 Genome sequencing and assembly.</title>
        <authorList>
            <person name="Kim J."/>
            <person name="Nam H.Y."/>
            <person name="Kwon M."/>
            <person name="Choi J.H."/>
            <person name="Cho S.R."/>
            <person name="Kim G.-H."/>
        </authorList>
    </citation>
    <scope>NUCLEOTIDE SEQUENCE</scope>
    <source>
        <strain evidence="1">BAW_Kor-Di-RS1</strain>
        <tissue evidence="1">Whole-body</tissue>
    </source>
</reference>
<dbReference type="EMBL" id="JACKWZ010000039">
    <property type="protein sequence ID" value="KAF9419812.1"/>
    <property type="molecule type" value="Genomic_DNA"/>
</dbReference>
<protein>
    <submittedName>
        <fullName evidence="1">Uncharacterized protein</fullName>
    </submittedName>
</protein>
<organism evidence="1 2">
    <name type="scientific">Spodoptera exigua</name>
    <name type="common">Beet armyworm</name>
    <name type="synonym">Noctua fulgens</name>
    <dbReference type="NCBI Taxonomy" id="7107"/>
    <lineage>
        <taxon>Eukaryota</taxon>
        <taxon>Metazoa</taxon>
        <taxon>Ecdysozoa</taxon>
        <taxon>Arthropoda</taxon>
        <taxon>Hexapoda</taxon>
        <taxon>Insecta</taxon>
        <taxon>Pterygota</taxon>
        <taxon>Neoptera</taxon>
        <taxon>Endopterygota</taxon>
        <taxon>Lepidoptera</taxon>
        <taxon>Glossata</taxon>
        <taxon>Ditrysia</taxon>
        <taxon>Noctuoidea</taxon>
        <taxon>Noctuidae</taxon>
        <taxon>Amphipyrinae</taxon>
        <taxon>Spodoptera</taxon>
    </lineage>
</organism>
<dbReference type="Proteomes" id="UP000648187">
    <property type="component" value="Unassembled WGS sequence"/>
</dbReference>
<evidence type="ECO:0000313" key="1">
    <source>
        <dbReference type="EMBL" id="KAF9419812.1"/>
    </source>
</evidence>
<accession>A0A835L867</accession>
<evidence type="ECO:0000313" key="2">
    <source>
        <dbReference type="Proteomes" id="UP000648187"/>
    </source>
</evidence>